<dbReference type="SUPFAM" id="SSF54373">
    <property type="entry name" value="FAD-linked reductases, C-terminal domain"/>
    <property type="match status" value="1"/>
</dbReference>
<dbReference type="GO" id="GO:0050660">
    <property type="term" value="F:flavin adenine dinucleotide binding"/>
    <property type="evidence" value="ECO:0007669"/>
    <property type="project" value="InterPro"/>
</dbReference>
<comment type="caution">
    <text evidence="8">The sequence shown here is derived from an EMBL/GenBank/DDBJ whole genome shotgun (WGS) entry which is preliminary data.</text>
</comment>
<dbReference type="GO" id="GO:0004657">
    <property type="term" value="F:proline dehydrogenase activity"/>
    <property type="evidence" value="ECO:0007669"/>
    <property type="project" value="TreeGrafter"/>
</dbReference>
<evidence type="ECO:0000256" key="2">
    <source>
        <dbReference type="ARBA" id="ARBA00010989"/>
    </source>
</evidence>
<dbReference type="Pfam" id="PF01266">
    <property type="entry name" value="DAO"/>
    <property type="match status" value="1"/>
</dbReference>
<dbReference type="PANTHER" id="PTHR10961:SF46">
    <property type="entry name" value="PEROXISOMAL SARCOSINE OXIDASE"/>
    <property type="match status" value="1"/>
</dbReference>
<proteinExistence type="inferred from homology"/>
<feature type="region of interest" description="Disordered" evidence="6">
    <location>
        <begin position="296"/>
        <end position="317"/>
    </location>
</feature>
<dbReference type="SUPFAM" id="SSF51905">
    <property type="entry name" value="FAD/NAD(P)-binding domain"/>
    <property type="match status" value="1"/>
</dbReference>
<dbReference type="PANTHER" id="PTHR10961">
    <property type="entry name" value="PEROXISOMAL SARCOSINE OXIDASE"/>
    <property type="match status" value="1"/>
</dbReference>
<keyword evidence="4" id="KW-0274">FAD</keyword>
<dbReference type="GO" id="GO:0050031">
    <property type="term" value="F:L-pipecolate oxidase activity"/>
    <property type="evidence" value="ECO:0007669"/>
    <property type="project" value="TreeGrafter"/>
</dbReference>
<dbReference type="Gene3D" id="3.50.50.60">
    <property type="entry name" value="FAD/NAD(P)-binding domain"/>
    <property type="match status" value="1"/>
</dbReference>
<comment type="cofactor">
    <cofactor evidence="1">
        <name>FAD</name>
        <dbReference type="ChEBI" id="CHEBI:57692"/>
    </cofactor>
</comment>
<evidence type="ECO:0000313" key="9">
    <source>
        <dbReference type="Proteomes" id="UP001201163"/>
    </source>
</evidence>
<comment type="similarity">
    <text evidence="2">Belongs to the MSOX/MTOX family.</text>
</comment>
<protein>
    <submittedName>
        <fullName evidence="8">FAD dependent oxidoreductase</fullName>
    </submittedName>
</protein>
<reference evidence="8" key="1">
    <citation type="submission" date="2022-01" db="EMBL/GenBank/DDBJ databases">
        <title>Comparative genomics reveals a dynamic genome evolution in the ectomycorrhizal milk-cap (Lactarius) mushrooms.</title>
        <authorList>
            <consortium name="DOE Joint Genome Institute"/>
            <person name="Lebreton A."/>
            <person name="Tang N."/>
            <person name="Kuo A."/>
            <person name="LaButti K."/>
            <person name="Drula E."/>
            <person name="Barry K."/>
            <person name="Clum A."/>
            <person name="Lipzen A."/>
            <person name="Mousain D."/>
            <person name="Ng V."/>
            <person name="Wang R."/>
            <person name="Wang X."/>
            <person name="Dai Y."/>
            <person name="Henrissat B."/>
            <person name="Grigoriev I.V."/>
            <person name="Guerin-Laguette A."/>
            <person name="Yu F."/>
            <person name="Martin F.M."/>
        </authorList>
    </citation>
    <scope>NUCLEOTIDE SEQUENCE</scope>
    <source>
        <strain evidence="8">QP</strain>
    </source>
</reference>
<name>A0AAD4LIZ5_9AGAM</name>
<keyword evidence="3" id="KW-0285">Flavoprotein</keyword>
<dbReference type="InterPro" id="IPR045170">
    <property type="entry name" value="MTOX"/>
</dbReference>
<dbReference type="InterPro" id="IPR036188">
    <property type="entry name" value="FAD/NAD-bd_sf"/>
</dbReference>
<evidence type="ECO:0000259" key="7">
    <source>
        <dbReference type="Pfam" id="PF01266"/>
    </source>
</evidence>
<sequence>MVPKHSESIIIVGAGCFGISTAYHLLQRGYTNVTVLDRSEKLPAPDAASTDINKIVRTSYSDVFYTQLARDAIQEWNKSDEWGDCYRGSGVLVIGGADDDDSEQPYSSKAYANDVAAGVRTLRFSSRDAAVRAAVFPPDVQIGPWLERASGYVNLDSGWALAARGVEKLMARVLALGGRVIGGKAVTGLVREDGTTTTTTTTTGVRLADGSSMSARLVVIASGSWTASTFRELDLCGNCLSTGQTVATIQLTPDEATRYKDVPVVLDFYTNFYIFPPNDDNVVKLALHGPGVAHYTTGDTDKQPVSTPRTISSHGEDGLRVPRSAVRRLRSSLRDVYPELAEKPFATTRLCWYTDSPDSDWTIGYYPPDSGLLLATSGSGHAYKARKILGFLPVIGRIVADAIEGTLDPAIAQKFAVDRKHTTLDLLRGTLKPVDLATEQLCTPEDLIP</sequence>
<evidence type="ECO:0000256" key="3">
    <source>
        <dbReference type="ARBA" id="ARBA00022630"/>
    </source>
</evidence>
<evidence type="ECO:0000256" key="6">
    <source>
        <dbReference type="SAM" id="MobiDB-lite"/>
    </source>
</evidence>
<dbReference type="Proteomes" id="UP001201163">
    <property type="component" value="Unassembled WGS sequence"/>
</dbReference>
<dbReference type="AlphaFoldDB" id="A0AAD4LIZ5"/>
<organism evidence="8 9">
    <name type="scientific">Lactarius akahatsu</name>
    <dbReference type="NCBI Taxonomy" id="416441"/>
    <lineage>
        <taxon>Eukaryota</taxon>
        <taxon>Fungi</taxon>
        <taxon>Dikarya</taxon>
        <taxon>Basidiomycota</taxon>
        <taxon>Agaricomycotina</taxon>
        <taxon>Agaricomycetes</taxon>
        <taxon>Russulales</taxon>
        <taxon>Russulaceae</taxon>
        <taxon>Lactarius</taxon>
    </lineage>
</organism>
<evidence type="ECO:0000256" key="1">
    <source>
        <dbReference type="ARBA" id="ARBA00001974"/>
    </source>
</evidence>
<evidence type="ECO:0000256" key="5">
    <source>
        <dbReference type="ARBA" id="ARBA00023002"/>
    </source>
</evidence>
<feature type="compositionally biased region" description="Polar residues" evidence="6">
    <location>
        <begin position="303"/>
        <end position="313"/>
    </location>
</feature>
<accession>A0AAD4LIZ5</accession>
<evidence type="ECO:0000256" key="4">
    <source>
        <dbReference type="ARBA" id="ARBA00022827"/>
    </source>
</evidence>
<dbReference type="GO" id="GO:0008115">
    <property type="term" value="F:sarcosine oxidase activity"/>
    <property type="evidence" value="ECO:0007669"/>
    <property type="project" value="TreeGrafter"/>
</dbReference>
<dbReference type="EMBL" id="JAKELL010000014">
    <property type="protein sequence ID" value="KAH8994467.1"/>
    <property type="molecule type" value="Genomic_DNA"/>
</dbReference>
<dbReference type="InterPro" id="IPR006076">
    <property type="entry name" value="FAD-dep_OxRdtase"/>
</dbReference>
<feature type="domain" description="FAD dependent oxidoreductase" evidence="7">
    <location>
        <begin position="9"/>
        <end position="384"/>
    </location>
</feature>
<keyword evidence="9" id="KW-1185">Reference proteome</keyword>
<gene>
    <name evidence="8" type="ORF">EDB92DRAFT_1795704</name>
</gene>
<evidence type="ECO:0000313" key="8">
    <source>
        <dbReference type="EMBL" id="KAH8994467.1"/>
    </source>
</evidence>
<dbReference type="Gene3D" id="3.30.9.10">
    <property type="entry name" value="D-Amino Acid Oxidase, subunit A, domain 2"/>
    <property type="match status" value="1"/>
</dbReference>
<keyword evidence="5" id="KW-0560">Oxidoreductase</keyword>